<dbReference type="InterPro" id="IPR009061">
    <property type="entry name" value="DNA-bd_dom_put_sf"/>
</dbReference>
<dbReference type="Pfam" id="PF13411">
    <property type="entry name" value="MerR_1"/>
    <property type="match status" value="1"/>
</dbReference>
<feature type="domain" description="HTH merR-type" evidence="2">
    <location>
        <begin position="1"/>
        <end position="68"/>
    </location>
</feature>
<reference evidence="3 4" key="1">
    <citation type="journal article" date="2019" name="Int. J. Syst. Evol. Microbiol.">
        <title>The Global Catalogue of Microorganisms (GCM) 10K type strain sequencing project: providing services to taxonomists for standard genome sequencing and annotation.</title>
        <authorList>
            <consortium name="The Broad Institute Genomics Platform"/>
            <consortium name="The Broad Institute Genome Sequencing Center for Infectious Disease"/>
            <person name="Wu L."/>
            <person name="Ma J."/>
        </authorList>
    </citation>
    <scope>NUCLEOTIDE SEQUENCE [LARGE SCALE GENOMIC DNA]</scope>
    <source>
        <strain evidence="3 4">JCM 13929</strain>
    </source>
</reference>
<accession>A0ABN2H2U6</accession>
<dbReference type="InterPro" id="IPR000551">
    <property type="entry name" value="MerR-type_HTH_dom"/>
</dbReference>
<evidence type="ECO:0000256" key="1">
    <source>
        <dbReference type="ARBA" id="ARBA00023125"/>
    </source>
</evidence>
<comment type="caution">
    <text evidence="3">The sequence shown here is derived from an EMBL/GenBank/DDBJ whole genome shotgun (WGS) entry which is preliminary data.</text>
</comment>
<organism evidence="3 4">
    <name type="scientific">Nonomuraea maheshkhaliensis</name>
    <dbReference type="NCBI Taxonomy" id="419590"/>
    <lineage>
        <taxon>Bacteria</taxon>
        <taxon>Bacillati</taxon>
        <taxon>Actinomycetota</taxon>
        <taxon>Actinomycetes</taxon>
        <taxon>Streptosporangiales</taxon>
        <taxon>Streptosporangiaceae</taxon>
        <taxon>Nonomuraea</taxon>
    </lineage>
</organism>
<dbReference type="SMART" id="SM00422">
    <property type="entry name" value="HTH_MERR"/>
    <property type="match status" value="1"/>
</dbReference>
<gene>
    <name evidence="3" type="ORF">GCM10009733_091390</name>
</gene>
<dbReference type="EMBL" id="BAAAMU010000120">
    <property type="protein sequence ID" value="GAA1680342.1"/>
    <property type="molecule type" value="Genomic_DNA"/>
</dbReference>
<evidence type="ECO:0000313" key="3">
    <source>
        <dbReference type="EMBL" id="GAA1680342.1"/>
    </source>
</evidence>
<dbReference type="SUPFAM" id="SSF46955">
    <property type="entry name" value="Putative DNA-binding domain"/>
    <property type="match status" value="1"/>
</dbReference>
<evidence type="ECO:0000313" key="4">
    <source>
        <dbReference type="Proteomes" id="UP001500064"/>
    </source>
</evidence>
<dbReference type="PANTHER" id="PTHR30204">
    <property type="entry name" value="REDOX-CYCLING DRUG-SENSING TRANSCRIPTIONAL ACTIVATOR SOXR"/>
    <property type="match status" value="1"/>
</dbReference>
<dbReference type="Proteomes" id="UP001500064">
    <property type="component" value="Unassembled WGS sequence"/>
</dbReference>
<dbReference type="PROSITE" id="PS50937">
    <property type="entry name" value="HTH_MERR_2"/>
    <property type="match status" value="1"/>
</dbReference>
<keyword evidence="1" id="KW-0238">DNA-binding</keyword>
<sequence length="129" mass="14840">MRIGVLSQRTGVPPRMLRYYEEQDLLHPERAGNGYRDYPESAVRLVQQIRGLLDSGLTTEIIRRILPFLDDPSQIHLHPQCLTPDLAALLESEANRLQERIDCLSRNRDAIHAYLAAVRALRTEPTWRA</sequence>
<dbReference type="RefSeq" id="WP_346113242.1">
    <property type="nucleotide sequence ID" value="NZ_BAAAMU010000120.1"/>
</dbReference>
<protein>
    <submittedName>
        <fullName evidence="3">MerR family transcriptional regulator</fullName>
    </submittedName>
</protein>
<dbReference type="PANTHER" id="PTHR30204:SF93">
    <property type="entry name" value="HTH MERR-TYPE DOMAIN-CONTAINING PROTEIN"/>
    <property type="match status" value="1"/>
</dbReference>
<dbReference type="InterPro" id="IPR047057">
    <property type="entry name" value="MerR_fam"/>
</dbReference>
<name>A0ABN2H2U6_9ACTN</name>
<dbReference type="Gene3D" id="1.10.1660.10">
    <property type="match status" value="1"/>
</dbReference>
<keyword evidence="4" id="KW-1185">Reference proteome</keyword>
<evidence type="ECO:0000259" key="2">
    <source>
        <dbReference type="PROSITE" id="PS50937"/>
    </source>
</evidence>
<dbReference type="CDD" id="cd01282">
    <property type="entry name" value="HTH_MerR-like_sg3"/>
    <property type="match status" value="1"/>
</dbReference>
<proteinExistence type="predicted"/>